<dbReference type="SUPFAM" id="SSF51182">
    <property type="entry name" value="RmlC-like cupins"/>
    <property type="match status" value="1"/>
</dbReference>
<proteinExistence type="predicted"/>
<dbReference type="PANTHER" id="PTHR43798">
    <property type="entry name" value="MONOACYLGLYCEROL LIPASE"/>
    <property type="match status" value="1"/>
</dbReference>
<dbReference type="InterPro" id="IPR014710">
    <property type="entry name" value="RmlC-like_jellyroll"/>
</dbReference>
<dbReference type="GO" id="GO:0047372">
    <property type="term" value="F:monoacylglycerol lipase activity"/>
    <property type="evidence" value="ECO:0007669"/>
    <property type="project" value="TreeGrafter"/>
</dbReference>
<evidence type="ECO:0000259" key="2">
    <source>
        <dbReference type="Pfam" id="PF00561"/>
    </source>
</evidence>
<dbReference type="RefSeq" id="XP_015401317.1">
    <property type="nucleotide sequence ID" value="XM_015556384.2"/>
</dbReference>
<name>A0A0L1ILE2_ASPN3</name>
<protein>
    <recommendedName>
        <fullName evidence="6">AB hydrolase-1 domain-containing protein</fullName>
    </recommendedName>
</protein>
<organism evidence="4 5">
    <name type="scientific">Aspergillus nomiae NRRL (strain ATCC 15546 / NRRL 13137 / CBS 260.88 / M93)</name>
    <dbReference type="NCBI Taxonomy" id="1509407"/>
    <lineage>
        <taxon>Eukaryota</taxon>
        <taxon>Fungi</taxon>
        <taxon>Dikarya</taxon>
        <taxon>Ascomycota</taxon>
        <taxon>Pezizomycotina</taxon>
        <taxon>Eurotiomycetes</taxon>
        <taxon>Eurotiomycetidae</taxon>
        <taxon>Eurotiales</taxon>
        <taxon>Aspergillaceae</taxon>
        <taxon>Aspergillus</taxon>
        <taxon>Aspergillus subgen. Circumdati</taxon>
    </lineage>
</organism>
<feature type="non-terminal residue" evidence="4">
    <location>
        <position position="534"/>
    </location>
</feature>
<evidence type="ECO:0000313" key="5">
    <source>
        <dbReference type="Proteomes" id="UP000037505"/>
    </source>
</evidence>
<evidence type="ECO:0008006" key="6">
    <source>
        <dbReference type="Google" id="ProtNLM"/>
    </source>
</evidence>
<dbReference type="STRING" id="1509407.A0A0L1ILE2"/>
<dbReference type="PANTHER" id="PTHR43798:SF33">
    <property type="entry name" value="HYDROLASE, PUTATIVE (AFU_ORTHOLOGUE AFUA_2G14860)-RELATED"/>
    <property type="match status" value="1"/>
</dbReference>
<dbReference type="Gene3D" id="3.40.50.1820">
    <property type="entry name" value="alpha/beta hydrolase"/>
    <property type="match status" value="1"/>
</dbReference>
<dbReference type="Gene3D" id="3.90.25.10">
    <property type="entry name" value="UDP-galactose 4-epimerase, domain 1"/>
    <property type="match status" value="1"/>
</dbReference>
<accession>A0A0L1ILE2</accession>
<gene>
    <name evidence="4" type="ORF">ANOM_011128</name>
</gene>
<dbReference type="InterPro" id="IPR029058">
    <property type="entry name" value="AB_hydrolase_fold"/>
</dbReference>
<sequence length="534" mass="59323">GTDGETYNISSNDHVQIREVAEKILRCFHLDGTREFDDWIEFVPDRPFNDSMYWTDDSKLRALGWKQRMSFDEALRVTVDWYCRDSEGFWPMCDSSVSTVAVDEDIVIAEGNHIRANGGDTDHPSSPPGRNQGRYALSNDHYDPSKPTCVLINSMCMTVSLYHDQFNNKELTDAMNLLAIEPLGHGATSCPSEHFTYWDSAVMALQVMDHFGIQKAFALGTSQGGWMVTRMALLAPDRILGLMPLGTSMDYESADSRSKGCWDPAASLTAFYDKWTSPGATPDFVVDDVWCGLVGGIGFGAAATAEKSAFWTKTLKEVYQGDEGRKKVRMALNCLLERDGLLLRLRDIRCPVYWLQGTEDTPFGTTVPAEQIKLFTASPEAKLVMIEGGAHYLNATNPKEKPLNPVKLTVVDTNSCKWHDLPVDFMKCAIQVMPLINDTESGMAIVKARHHRGVCDPWHSHPCAHALYVLEGTLKTHQGNYEPGHFVAFPEGGVMIHGATDEQDCVVLFITNKKFEIHFAGDKNNPKAPVLASG</sequence>
<dbReference type="Gene3D" id="2.60.120.10">
    <property type="entry name" value="Jelly Rolls"/>
    <property type="match status" value="1"/>
</dbReference>
<dbReference type="Pfam" id="PF12973">
    <property type="entry name" value="Cupin_7"/>
    <property type="match status" value="1"/>
</dbReference>
<feature type="domain" description="ChrR-like cupin" evidence="3">
    <location>
        <begin position="409"/>
        <end position="509"/>
    </location>
</feature>
<dbReference type="OrthoDB" id="19657at2759"/>
<dbReference type="AlphaFoldDB" id="A0A0L1ILE2"/>
<evidence type="ECO:0000259" key="3">
    <source>
        <dbReference type="Pfam" id="PF12973"/>
    </source>
</evidence>
<dbReference type="InterPro" id="IPR025979">
    <property type="entry name" value="ChrR-like_cupin_dom"/>
</dbReference>
<feature type="non-terminal residue" evidence="4">
    <location>
        <position position="1"/>
    </location>
</feature>
<evidence type="ECO:0000256" key="1">
    <source>
        <dbReference type="SAM" id="MobiDB-lite"/>
    </source>
</evidence>
<dbReference type="SUPFAM" id="SSF51735">
    <property type="entry name" value="NAD(P)-binding Rossmann-fold domains"/>
    <property type="match status" value="1"/>
</dbReference>
<dbReference type="InterPro" id="IPR036291">
    <property type="entry name" value="NAD(P)-bd_dom_sf"/>
</dbReference>
<dbReference type="InterPro" id="IPR050266">
    <property type="entry name" value="AB_hydrolase_sf"/>
</dbReference>
<dbReference type="InterPro" id="IPR000073">
    <property type="entry name" value="AB_hydrolase_1"/>
</dbReference>
<dbReference type="GO" id="GO:0046464">
    <property type="term" value="P:acylglycerol catabolic process"/>
    <property type="evidence" value="ECO:0007669"/>
    <property type="project" value="TreeGrafter"/>
</dbReference>
<dbReference type="SUPFAM" id="SSF53474">
    <property type="entry name" value="alpha/beta-Hydrolases"/>
    <property type="match status" value="1"/>
</dbReference>
<feature type="domain" description="AB hydrolase-1" evidence="2">
    <location>
        <begin position="174"/>
        <end position="250"/>
    </location>
</feature>
<dbReference type="EMBL" id="JNOM01000616">
    <property type="protein sequence ID" value="KNG80394.1"/>
    <property type="molecule type" value="Genomic_DNA"/>
</dbReference>
<dbReference type="Pfam" id="PF00561">
    <property type="entry name" value="Abhydrolase_1"/>
    <property type="match status" value="1"/>
</dbReference>
<dbReference type="InterPro" id="IPR011051">
    <property type="entry name" value="RmlC_Cupin_sf"/>
</dbReference>
<evidence type="ECO:0000313" key="4">
    <source>
        <dbReference type="EMBL" id="KNG80394.1"/>
    </source>
</evidence>
<dbReference type="Proteomes" id="UP000037505">
    <property type="component" value="Unassembled WGS sequence"/>
</dbReference>
<keyword evidence="5" id="KW-1185">Reference proteome</keyword>
<dbReference type="Gene3D" id="3.40.50.720">
    <property type="entry name" value="NAD(P)-binding Rossmann-like Domain"/>
    <property type="match status" value="1"/>
</dbReference>
<feature type="region of interest" description="Disordered" evidence="1">
    <location>
        <begin position="113"/>
        <end position="138"/>
    </location>
</feature>
<reference evidence="4 5" key="1">
    <citation type="submission" date="2014-06" db="EMBL/GenBank/DDBJ databases">
        <title>The Genome of the Aflatoxigenic Filamentous Fungus Aspergillus nomius.</title>
        <authorList>
            <person name="Moore M.G."/>
            <person name="Shannon B.M."/>
            <person name="Brian M.M."/>
        </authorList>
    </citation>
    <scope>NUCLEOTIDE SEQUENCE [LARGE SCALE GENOMIC DNA]</scope>
    <source>
        <strain evidence="4 5">NRRL 13137</strain>
    </source>
</reference>
<dbReference type="GO" id="GO:0016020">
    <property type="term" value="C:membrane"/>
    <property type="evidence" value="ECO:0007669"/>
    <property type="project" value="TreeGrafter"/>
</dbReference>
<dbReference type="GeneID" id="26812932"/>
<comment type="caution">
    <text evidence="4">The sequence shown here is derived from an EMBL/GenBank/DDBJ whole genome shotgun (WGS) entry which is preliminary data.</text>
</comment>